<reference evidence="7" key="1">
    <citation type="submission" date="2018-11" db="EMBL/GenBank/DDBJ databases">
        <title>Complete genome sequence of Paenibacillus sp. ML311-T8.</title>
        <authorList>
            <person name="Nam Y.-D."/>
            <person name="Kang J."/>
            <person name="Chung W.-H."/>
            <person name="Park Y.S."/>
        </authorList>
    </citation>
    <scope>NUCLEOTIDE SEQUENCE [LARGE SCALE GENOMIC DNA]</scope>
    <source>
        <strain evidence="7">ML311-T8</strain>
    </source>
</reference>
<dbReference type="EMBL" id="CP034235">
    <property type="protein sequence ID" value="QGQ98899.1"/>
    <property type="molecule type" value="Genomic_DNA"/>
</dbReference>
<dbReference type="SUPFAM" id="SSF48498">
    <property type="entry name" value="Tetracyclin repressor-like, C-terminal domain"/>
    <property type="match status" value="1"/>
</dbReference>
<dbReference type="Pfam" id="PF00440">
    <property type="entry name" value="TetR_N"/>
    <property type="match status" value="1"/>
</dbReference>
<dbReference type="InterPro" id="IPR001647">
    <property type="entry name" value="HTH_TetR"/>
</dbReference>
<evidence type="ECO:0000256" key="4">
    <source>
        <dbReference type="PROSITE-ProRule" id="PRU00335"/>
    </source>
</evidence>
<dbReference type="KEGG" id="ppsc:EHS13_30485"/>
<sequence>MGRPREFDQEMVLDKATELFWSKGYERTSIQDLTEHTGVHRGSIYDTFGDKNALFLSCLDRFRLNSKKHLFYILDEPGIPKVILERFFEKVIDGAMSDSWQRKGCLMANTATELAPIDSNVASRVEAYSLDMENMFYSFLLRAQKDGNLKSKHNLRELSRFLVNTRQGLYVMSKTAGDSKILKDAVKVALSVLS</sequence>
<dbReference type="OrthoDB" id="9795242at2"/>
<keyword evidence="1" id="KW-0805">Transcription regulation</keyword>
<dbReference type="Gene3D" id="1.10.10.60">
    <property type="entry name" value="Homeodomain-like"/>
    <property type="match status" value="1"/>
</dbReference>
<name>A0A6B8RSJ2_9BACL</name>
<feature type="domain" description="HTH tetR-type" evidence="5">
    <location>
        <begin position="6"/>
        <end position="66"/>
    </location>
</feature>
<feature type="DNA-binding region" description="H-T-H motif" evidence="4">
    <location>
        <begin position="29"/>
        <end position="48"/>
    </location>
</feature>
<evidence type="ECO:0000259" key="5">
    <source>
        <dbReference type="PROSITE" id="PS50977"/>
    </source>
</evidence>
<dbReference type="InterPro" id="IPR009057">
    <property type="entry name" value="Homeodomain-like_sf"/>
</dbReference>
<organism evidence="6 7">
    <name type="scientific">Paenibacillus psychroresistens</name>
    <dbReference type="NCBI Taxonomy" id="1778678"/>
    <lineage>
        <taxon>Bacteria</taxon>
        <taxon>Bacillati</taxon>
        <taxon>Bacillota</taxon>
        <taxon>Bacilli</taxon>
        <taxon>Bacillales</taxon>
        <taxon>Paenibacillaceae</taxon>
        <taxon>Paenibacillus</taxon>
    </lineage>
</organism>
<dbReference type="PANTHER" id="PTHR47506:SF1">
    <property type="entry name" value="HTH-TYPE TRANSCRIPTIONAL REGULATOR YJDC"/>
    <property type="match status" value="1"/>
</dbReference>
<dbReference type="Gene3D" id="1.10.357.10">
    <property type="entry name" value="Tetracycline Repressor, domain 2"/>
    <property type="match status" value="1"/>
</dbReference>
<dbReference type="PROSITE" id="PS50977">
    <property type="entry name" value="HTH_TETR_2"/>
    <property type="match status" value="1"/>
</dbReference>
<dbReference type="SUPFAM" id="SSF46689">
    <property type="entry name" value="Homeodomain-like"/>
    <property type="match status" value="1"/>
</dbReference>
<keyword evidence="7" id="KW-1185">Reference proteome</keyword>
<dbReference type="RefSeq" id="WP_155704003.1">
    <property type="nucleotide sequence ID" value="NZ_CP034235.1"/>
</dbReference>
<dbReference type="InterPro" id="IPR036271">
    <property type="entry name" value="Tet_transcr_reg_TetR-rel_C_sf"/>
</dbReference>
<evidence type="ECO:0000256" key="1">
    <source>
        <dbReference type="ARBA" id="ARBA00023015"/>
    </source>
</evidence>
<protein>
    <submittedName>
        <fullName evidence="6">TetR/AcrR family transcriptional regulator</fullName>
    </submittedName>
</protein>
<dbReference type="AlphaFoldDB" id="A0A6B8RSJ2"/>
<evidence type="ECO:0000313" key="6">
    <source>
        <dbReference type="EMBL" id="QGQ98899.1"/>
    </source>
</evidence>
<dbReference type="PRINTS" id="PR00455">
    <property type="entry name" value="HTHTETR"/>
</dbReference>
<proteinExistence type="predicted"/>
<evidence type="ECO:0000313" key="7">
    <source>
        <dbReference type="Proteomes" id="UP000426246"/>
    </source>
</evidence>
<gene>
    <name evidence="6" type="ORF">EHS13_30485</name>
</gene>
<evidence type="ECO:0000256" key="3">
    <source>
        <dbReference type="ARBA" id="ARBA00023163"/>
    </source>
</evidence>
<evidence type="ECO:0000256" key="2">
    <source>
        <dbReference type="ARBA" id="ARBA00023125"/>
    </source>
</evidence>
<dbReference type="InterPro" id="IPR011075">
    <property type="entry name" value="TetR_C"/>
</dbReference>
<dbReference type="Proteomes" id="UP000426246">
    <property type="component" value="Chromosome"/>
</dbReference>
<keyword evidence="3" id="KW-0804">Transcription</keyword>
<dbReference type="PANTHER" id="PTHR47506">
    <property type="entry name" value="TRANSCRIPTIONAL REGULATORY PROTEIN"/>
    <property type="match status" value="1"/>
</dbReference>
<keyword evidence="2 4" id="KW-0238">DNA-binding</keyword>
<dbReference type="GO" id="GO:0003677">
    <property type="term" value="F:DNA binding"/>
    <property type="evidence" value="ECO:0007669"/>
    <property type="project" value="UniProtKB-UniRule"/>
</dbReference>
<accession>A0A6B8RSJ2</accession>
<dbReference type="Pfam" id="PF16925">
    <property type="entry name" value="TetR_C_13"/>
    <property type="match status" value="1"/>
</dbReference>